<name>A0A9W9LEJ0_9EURO</name>
<dbReference type="Proteomes" id="UP001149163">
    <property type="component" value="Unassembled WGS sequence"/>
</dbReference>
<evidence type="ECO:0000313" key="2">
    <source>
        <dbReference type="EMBL" id="KAJ5152706.1"/>
    </source>
</evidence>
<feature type="compositionally biased region" description="Polar residues" evidence="1">
    <location>
        <begin position="18"/>
        <end position="29"/>
    </location>
</feature>
<keyword evidence="3" id="KW-1185">Reference proteome</keyword>
<reference evidence="2" key="2">
    <citation type="journal article" date="2023" name="IMA Fungus">
        <title>Comparative genomic study of the Penicillium genus elucidates a diverse pangenome and 15 lateral gene transfer events.</title>
        <authorList>
            <person name="Petersen C."/>
            <person name="Sorensen T."/>
            <person name="Nielsen M.R."/>
            <person name="Sondergaard T.E."/>
            <person name="Sorensen J.L."/>
            <person name="Fitzpatrick D.A."/>
            <person name="Frisvad J.C."/>
            <person name="Nielsen K.L."/>
        </authorList>
    </citation>
    <scope>NUCLEOTIDE SEQUENCE</scope>
    <source>
        <strain evidence="2">IBT 26290</strain>
    </source>
</reference>
<accession>A0A9W9LEJ0</accession>
<organism evidence="2 3">
    <name type="scientific">Penicillium canariense</name>
    <dbReference type="NCBI Taxonomy" id="189055"/>
    <lineage>
        <taxon>Eukaryota</taxon>
        <taxon>Fungi</taxon>
        <taxon>Dikarya</taxon>
        <taxon>Ascomycota</taxon>
        <taxon>Pezizomycotina</taxon>
        <taxon>Eurotiomycetes</taxon>
        <taxon>Eurotiomycetidae</taxon>
        <taxon>Eurotiales</taxon>
        <taxon>Aspergillaceae</taxon>
        <taxon>Penicillium</taxon>
    </lineage>
</organism>
<gene>
    <name evidence="2" type="ORF">N7482_009184</name>
</gene>
<evidence type="ECO:0000313" key="3">
    <source>
        <dbReference type="Proteomes" id="UP001149163"/>
    </source>
</evidence>
<protein>
    <submittedName>
        <fullName evidence="2">Uncharacterized protein</fullName>
    </submittedName>
</protein>
<dbReference type="AlphaFoldDB" id="A0A9W9LEJ0"/>
<dbReference type="GeneID" id="81430484"/>
<sequence>MLIYASHSGSIGLGQKSGLKNRSGKTTRSIAPGSLGYQTSGLPSYLSSIDDPAQKSVPSPIKVPTGERCRNLATTTGGNRRDHLGSTGLVREECSIPRPVEQPQYVDEHSWTAVLPDLQDGSDSTPKQNQQEVWRHTWGED</sequence>
<proteinExistence type="predicted"/>
<feature type="compositionally biased region" description="Polar residues" evidence="1">
    <location>
        <begin position="36"/>
        <end position="47"/>
    </location>
</feature>
<evidence type="ECO:0000256" key="1">
    <source>
        <dbReference type="SAM" id="MobiDB-lite"/>
    </source>
</evidence>
<comment type="caution">
    <text evidence="2">The sequence shown here is derived from an EMBL/GenBank/DDBJ whole genome shotgun (WGS) entry which is preliminary data.</text>
</comment>
<dbReference type="EMBL" id="JAPQKN010000007">
    <property type="protein sequence ID" value="KAJ5152706.1"/>
    <property type="molecule type" value="Genomic_DNA"/>
</dbReference>
<feature type="compositionally biased region" description="Basic and acidic residues" evidence="1">
    <location>
        <begin position="79"/>
        <end position="92"/>
    </location>
</feature>
<feature type="region of interest" description="Disordered" evidence="1">
    <location>
        <begin position="13"/>
        <end position="92"/>
    </location>
</feature>
<dbReference type="RefSeq" id="XP_056539014.1">
    <property type="nucleotide sequence ID" value="XM_056691308.1"/>
</dbReference>
<reference evidence="2" key="1">
    <citation type="submission" date="2022-11" db="EMBL/GenBank/DDBJ databases">
        <authorList>
            <person name="Petersen C."/>
        </authorList>
    </citation>
    <scope>NUCLEOTIDE SEQUENCE</scope>
    <source>
        <strain evidence="2">IBT 26290</strain>
    </source>
</reference>
<feature type="compositionally biased region" description="Polar residues" evidence="1">
    <location>
        <begin position="121"/>
        <end position="132"/>
    </location>
</feature>
<feature type="region of interest" description="Disordered" evidence="1">
    <location>
        <begin position="116"/>
        <end position="141"/>
    </location>
</feature>